<keyword evidence="3" id="KW-1003">Cell membrane</keyword>
<accession>A0A5D4GMS9</accession>
<name>A0A5D4GMS9_9HYPH</name>
<evidence type="ECO:0000256" key="8">
    <source>
        <dbReference type="ARBA" id="ARBA00023136"/>
    </source>
</evidence>
<evidence type="ECO:0000313" key="13">
    <source>
        <dbReference type="Proteomes" id="UP000323258"/>
    </source>
</evidence>
<feature type="transmembrane region" description="Helical" evidence="10">
    <location>
        <begin position="21"/>
        <end position="42"/>
    </location>
</feature>
<evidence type="ECO:0000256" key="6">
    <source>
        <dbReference type="ARBA" id="ARBA00022801"/>
    </source>
</evidence>
<dbReference type="SUPFAM" id="SSF141868">
    <property type="entry name" value="EAL domain-like"/>
    <property type="match status" value="1"/>
</dbReference>
<dbReference type="EMBL" id="VSZS01000068">
    <property type="protein sequence ID" value="TYR29628.1"/>
    <property type="molecule type" value="Genomic_DNA"/>
</dbReference>
<reference evidence="12 13" key="1">
    <citation type="submission" date="2019-08" db="EMBL/GenBank/DDBJ databases">
        <authorList>
            <person name="Seo Y.L."/>
        </authorList>
    </citation>
    <scope>NUCLEOTIDE SEQUENCE [LARGE SCALE GENOMIC DNA]</scope>
    <source>
        <strain evidence="12 13">MaA-C15</strain>
    </source>
</reference>
<dbReference type="CDD" id="cd01948">
    <property type="entry name" value="EAL"/>
    <property type="match status" value="1"/>
</dbReference>
<sequence length="544" mass="60455">MGGRSMAKFVSVFISAAHRRLISLLVWALSFAMVLGLIGWYAHHRTGETMRFEARQAAEHFIRLRTNLLSTFDVMHADLTAEPCTPAFNDQLRRIAYLPDGLNEFLYAPGGHAKCSATVAAFDEAVDLGRPDIARQGERGLVFWIDKDLGFLGLQGEKGTIALSEPFAAVVPSQNVQLGSTHWLDMQTILLAADGRWWHRGGERGIYERIVRGEDALANGRIRQLSCDTGGLHCIASEADLASLVLAEKGAVSLALLAAALIASLAMIQTNALIARYWSFDARFRRHLDQKSIVCAYQPVMELESGEITGCEVLARWRDIDDRIVFPDRFIGLIERHHMTLRFTELVARQACAELSENLPLGKRLQVNFNIFPCDLDSGRLARVFSGFTSQPDRFDVVLEIIESDEIPPNAQREIEALRRLGIKTYIDDFGTGYSNMQNLAALSVDGVKLDRAFAMAPDNSMMAQMLRHAVEMIQATGRVMVVEGVETAERLALLRRMQARIDYVQGYFISRPLDIGGFVAFMTPQPVSLAERKKKAGLDIVAA</sequence>
<dbReference type="PROSITE" id="PS50883">
    <property type="entry name" value="EAL"/>
    <property type="match status" value="1"/>
</dbReference>
<dbReference type="GO" id="GO:0005886">
    <property type="term" value="C:plasma membrane"/>
    <property type="evidence" value="ECO:0007669"/>
    <property type="project" value="UniProtKB-SubCell"/>
</dbReference>
<dbReference type="InterPro" id="IPR001633">
    <property type="entry name" value="EAL_dom"/>
</dbReference>
<dbReference type="Pfam" id="PF00563">
    <property type="entry name" value="EAL"/>
    <property type="match status" value="1"/>
</dbReference>
<reference evidence="12 13" key="2">
    <citation type="submission" date="2019-09" db="EMBL/GenBank/DDBJ databases">
        <title>Mesorhizobium sp. MaA-C15 isolated from Microcystis aeruginosa.</title>
        <authorList>
            <person name="Jeong S.E."/>
            <person name="Jin H.M."/>
            <person name="Jeon C.O."/>
        </authorList>
    </citation>
    <scope>NUCLEOTIDE SEQUENCE [LARGE SCALE GENOMIC DNA]</scope>
    <source>
        <strain evidence="12 13">MaA-C15</strain>
    </source>
</reference>
<evidence type="ECO:0000256" key="4">
    <source>
        <dbReference type="ARBA" id="ARBA00022636"/>
    </source>
</evidence>
<keyword evidence="7 10" id="KW-1133">Transmembrane helix</keyword>
<dbReference type="EC" id="3.1.4.52" evidence="2"/>
<dbReference type="PANTHER" id="PTHR33121:SF70">
    <property type="entry name" value="SIGNALING PROTEIN YKOW"/>
    <property type="match status" value="1"/>
</dbReference>
<evidence type="ECO:0000313" key="12">
    <source>
        <dbReference type="EMBL" id="TYR29628.1"/>
    </source>
</evidence>
<dbReference type="Pfam" id="PF12792">
    <property type="entry name" value="CSS-motif"/>
    <property type="match status" value="1"/>
</dbReference>
<evidence type="ECO:0000256" key="1">
    <source>
        <dbReference type="ARBA" id="ARBA00004651"/>
    </source>
</evidence>
<gene>
    <name evidence="12" type="ORF">FY036_22525</name>
</gene>
<comment type="catalytic activity">
    <reaction evidence="9">
        <text>3',3'-c-di-GMP + H2O = 5'-phosphoguanylyl(3'-&gt;5')guanosine + H(+)</text>
        <dbReference type="Rhea" id="RHEA:24902"/>
        <dbReference type="ChEBI" id="CHEBI:15377"/>
        <dbReference type="ChEBI" id="CHEBI:15378"/>
        <dbReference type="ChEBI" id="CHEBI:58754"/>
        <dbReference type="ChEBI" id="CHEBI:58805"/>
        <dbReference type="EC" id="3.1.4.52"/>
    </reaction>
</comment>
<keyword evidence="4" id="KW-0973">c-di-GMP</keyword>
<keyword evidence="6" id="KW-0378">Hydrolase</keyword>
<evidence type="ECO:0000256" key="7">
    <source>
        <dbReference type="ARBA" id="ARBA00022989"/>
    </source>
</evidence>
<dbReference type="PANTHER" id="PTHR33121">
    <property type="entry name" value="CYCLIC DI-GMP PHOSPHODIESTERASE PDEF"/>
    <property type="match status" value="1"/>
</dbReference>
<dbReference type="InterPro" id="IPR024744">
    <property type="entry name" value="CSS-motif_dom"/>
</dbReference>
<dbReference type="GO" id="GO:0071111">
    <property type="term" value="F:cyclic-guanylate-specific phosphodiesterase activity"/>
    <property type="evidence" value="ECO:0007669"/>
    <property type="project" value="UniProtKB-EC"/>
</dbReference>
<dbReference type="Proteomes" id="UP000323258">
    <property type="component" value="Unassembled WGS sequence"/>
</dbReference>
<feature type="domain" description="EAL" evidence="11">
    <location>
        <begin position="277"/>
        <end position="527"/>
    </location>
</feature>
<evidence type="ECO:0000256" key="5">
    <source>
        <dbReference type="ARBA" id="ARBA00022692"/>
    </source>
</evidence>
<evidence type="ECO:0000256" key="10">
    <source>
        <dbReference type="SAM" id="Phobius"/>
    </source>
</evidence>
<comment type="caution">
    <text evidence="12">The sequence shown here is derived from an EMBL/GenBank/DDBJ whole genome shotgun (WGS) entry which is preliminary data.</text>
</comment>
<dbReference type="SMART" id="SM00052">
    <property type="entry name" value="EAL"/>
    <property type="match status" value="1"/>
</dbReference>
<evidence type="ECO:0000256" key="2">
    <source>
        <dbReference type="ARBA" id="ARBA00012282"/>
    </source>
</evidence>
<protein>
    <recommendedName>
        <fullName evidence="2">cyclic-guanylate-specific phosphodiesterase</fullName>
        <ecNumber evidence="2">3.1.4.52</ecNumber>
    </recommendedName>
</protein>
<proteinExistence type="predicted"/>
<evidence type="ECO:0000256" key="9">
    <source>
        <dbReference type="ARBA" id="ARBA00034290"/>
    </source>
</evidence>
<keyword evidence="13" id="KW-1185">Reference proteome</keyword>
<dbReference type="InterPro" id="IPR035919">
    <property type="entry name" value="EAL_sf"/>
</dbReference>
<dbReference type="Gene3D" id="3.20.20.450">
    <property type="entry name" value="EAL domain"/>
    <property type="match status" value="1"/>
</dbReference>
<keyword evidence="5 10" id="KW-0812">Transmembrane</keyword>
<dbReference type="InterPro" id="IPR050706">
    <property type="entry name" value="Cyclic-di-GMP_PDE-like"/>
</dbReference>
<dbReference type="AlphaFoldDB" id="A0A5D4GMS9"/>
<comment type="subcellular location">
    <subcellularLocation>
        <location evidence="1">Cell membrane</location>
        <topology evidence="1">Multi-pass membrane protein</topology>
    </subcellularLocation>
</comment>
<organism evidence="12 13">
    <name type="scientific">Neoaquamicrobium microcysteis</name>
    <dbReference type="NCBI Taxonomy" id="2682781"/>
    <lineage>
        <taxon>Bacteria</taxon>
        <taxon>Pseudomonadati</taxon>
        <taxon>Pseudomonadota</taxon>
        <taxon>Alphaproteobacteria</taxon>
        <taxon>Hyphomicrobiales</taxon>
        <taxon>Phyllobacteriaceae</taxon>
        <taxon>Neoaquamicrobium</taxon>
    </lineage>
</organism>
<evidence type="ECO:0000256" key="3">
    <source>
        <dbReference type="ARBA" id="ARBA00022475"/>
    </source>
</evidence>
<keyword evidence="8 10" id="KW-0472">Membrane</keyword>
<evidence type="ECO:0000259" key="11">
    <source>
        <dbReference type="PROSITE" id="PS50883"/>
    </source>
</evidence>